<keyword evidence="2" id="KW-0401">Integrin</keyword>
<feature type="non-terminal residue" evidence="6">
    <location>
        <position position="1"/>
    </location>
</feature>
<protein>
    <recommendedName>
        <fullName evidence="5">Integrin alpha first immunoglubulin-like domain-containing protein</fullName>
    </recommendedName>
</protein>
<keyword evidence="7" id="KW-1185">Reference proteome</keyword>
<dbReference type="AlphaFoldDB" id="A0A6S7KQ65"/>
<evidence type="ECO:0000256" key="2">
    <source>
        <dbReference type="ARBA" id="ARBA00023037"/>
    </source>
</evidence>
<sequence length="123" mass="13953">SETFPDRKTGQTKFSFFIEIKYTFELDAETTPRTFKLVFLLDGGKKLYETTAKFNLTGKNNTTCVDFSQIHVEDKNRLTDALSRGTADIVFNLKYELNSPPECEKTALCPVLDQSKNPSVSQK</sequence>
<keyword evidence="4" id="KW-0325">Glycoprotein</keyword>
<keyword evidence="3" id="KW-0472">Membrane</keyword>
<dbReference type="Proteomes" id="UP001152795">
    <property type="component" value="Unassembled WGS sequence"/>
</dbReference>
<reference evidence="6" key="1">
    <citation type="submission" date="2020-04" db="EMBL/GenBank/DDBJ databases">
        <authorList>
            <person name="Alioto T."/>
            <person name="Alioto T."/>
            <person name="Gomez Garrido J."/>
        </authorList>
    </citation>
    <scope>NUCLEOTIDE SEQUENCE</scope>
    <source>
        <strain evidence="6">A484AB</strain>
    </source>
</reference>
<evidence type="ECO:0000256" key="4">
    <source>
        <dbReference type="ARBA" id="ARBA00023180"/>
    </source>
</evidence>
<evidence type="ECO:0000256" key="1">
    <source>
        <dbReference type="ARBA" id="ARBA00004479"/>
    </source>
</evidence>
<dbReference type="SUPFAM" id="SSF69179">
    <property type="entry name" value="Integrin domains"/>
    <property type="match status" value="1"/>
</dbReference>
<evidence type="ECO:0000256" key="3">
    <source>
        <dbReference type="ARBA" id="ARBA00023136"/>
    </source>
</evidence>
<evidence type="ECO:0000313" key="6">
    <source>
        <dbReference type="EMBL" id="CAB4030253.1"/>
    </source>
</evidence>
<dbReference type="InterPro" id="IPR032695">
    <property type="entry name" value="Integrin_dom_sf"/>
</dbReference>
<comment type="subcellular location">
    <subcellularLocation>
        <location evidence="1">Membrane</location>
        <topology evidence="1">Single-pass type I membrane protein</topology>
    </subcellularLocation>
</comment>
<gene>
    <name evidence="6" type="ORF">PACLA_8A073718</name>
</gene>
<dbReference type="InterPro" id="IPR013649">
    <property type="entry name" value="Integrin_alpha_Ig-like_1"/>
</dbReference>
<comment type="caution">
    <text evidence="6">The sequence shown here is derived from an EMBL/GenBank/DDBJ whole genome shotgun (WGS) entry which is preliminary data.</text>
</comment>
<accession>A0A6S7KQ65</accession>
<feature type="non-terminal residue" evidence="6">
    <location>
        <position position="123"/>
    </location>
</feature>
<dbReference type="Pfam" id="PF08441">
    <property type="entry name" value="Integrin_A_Ig_1"/>
    <property type="match status" value="1"/>
</dbReference>
<feature type="domain" description="Integrin alpha first immunoglubulin-like" evidence="5">
    <location>
        <begin position="10"/>
        <end position="122"/>
    </location>
</feature>
<evidence type="ECO:0000313" key="7">
    <source>
        <dbReference type="Proteomes" id="UP001152795"/>
    </source>
</evidence>
<dbReference type="GO" id="GO:0007229">
    <property type="term" value="P:integrin-mediated signaling pathway"/>
    <property type="evidence" value="ECO:0007669"/>
    <property type="project" value="UniProtKB-KW"/>
</dbReference>
<dbReference type="EMBL" id="CACRXK020016739">
    <property type="protein sequence ID" value="CAB4030253.1"/>
    <property type="molecule type" value="Genomic_DNA"/>
</dbReference>
<name>A0A6S7KQ65_PARCT</name>
<dbReference type="Gene3D" id="2.60.40.1460">
    <property type="entry name" value="Integrin domains. Chain A, domain 2"/>
    <property type="match status" value="1"/>
</dbReference>
<proteinExistence type="predicted"/>
<evidence type="ECO:0000259" key="5">
    <source>
        <dbReference type="Pfam" id="PF08441"/>
    </source>
</evidence>
<dbReference type="GO" id="GO:0016020">
    <property type="term" value="C:membrane"/>
    <property type="evidence" value="ECO:0007669"/>
    <property type="project" value="UniProtKB-SubCell"/>
</dbReference>
<organism evidence="6 7">
    <name type="scientific">Paramuricea clavata</name>
    <name type="common">Red gorgonian</name>
    <name type="synonym">Violescent sea-whip</name>
    <dbReference type="NCBI Taxonomy" id="317549"/>
    <lineage>
        <taxon>Eukaryota</taxon>
        <taxon>Metazoa</taxon>
        <taxon>Cnidaria</taxon>
        <taxon>Anthozoa</taxon>
        <taxon>Octocorallia</taxon>
        <taxon>Malacalcyonacea</taxon>
        <taxon>Plexauridae</taxon>
        <taxon>Paramuricea</taxon>
    </lineage>
</organism>